<organism evidence="11">
    <name type="scientific">mine drainage metagenome</name>
    <dbReference type="NCBI Taxonomy" id="410659"/>
    <lineage>
        <taxon>unclassified sequences</taxon>
        <taxon>metagenomes</taxon>
        <taxon>ecological metagenomes</taxon>
    </lineage>
</organism>
<protein>
    <recommendedName>
        <fullName evidence="3">cytochrome-c oxidase</fullName>
        <ecNumber evidence="3">7.1.1.9</ecNumber>
    </recommendedName>
    <alternativeName>
        <fullName evidence="8">Cytochrome c oxidase polypeptide III</fullName>
    </alternativeName>
</protein>
<keyword evidence="7 9" id="KW-0472">Membrane</keyword>
<dbReference type="EC" id="7.1.1.9" evidence="3"/>
<comment type="caution">
    <text evidence="11">The sequence shown here is derived from an EMBL/GenBank/DDBJ whole genome shotgun (WGS) entry which is preliminary data.</text>
</comment>
<feature type="transmembrane region" description="Helical" evidence="9">
    <location>
        <begin position="53"/>
        <end position="71"/>
    </location>
</feature>
<evidence type="ECO:0000259" key="10">
    <source>
        <dbReference type="PROSITE" id="PS50253"/>
    </source>
</evidence>
<proteinExistence type="inferred from homology"/>
<dbReference type="GO" id="GO:0016491">
    <property type="term" value="F:oxidoreductase activity"/>
    <property type="evidence" value="ECO:0007669"/>
    <property type="project" value="UniProtKB-KW"/>
</dbReference>
<dbReference type="SUPFAM" id="SSF81452">
    <property type="entry name" value="Cytochrome c oxidase subunit III-like"/>
    <property type="match status" value="1"/>
</dbReference>
<dbReference type="Gene3D" id="1.20.120.80">
    <property type="entry name" value="Cytochrome c oxidase, subunit III, four-helix bundle"/>
    <property type="match status" value="1"/>
</dbReference>
<feature type="transmembrane region" description="Helical" evidence="9">
    <location>
        <begin position="165"/>
        <end position="185"/>
    </location>
</feature>
<evidence type="ECO:0000256" key="2">
    <source>
        <dbReference type="ARBA" id="ARBA00010581"/>
    </source>
</evidence>
<dbReference type="InterPro" id="IPR035973">
    <property type="entry name" value="Cyt_c_oxidase_su3-like_sf"/>
</dbReference>
<dbReference type="InterPro" id="IPR000298">
    <property type="entry name" value="Cyt_c_oxidase-like_su3"/>
</dbReference>
<feature type="transmembrane region" description="Helical" evidence="9">
    <location>
        <begin position="92"/>
        <end position="115"/>
    </location>
</feature>
<evidence type="ECO:0000256" key="3">
    <source>
        <dbReference type="ARBA" id="ARBA00012949"/>
    </source>
</evidence>
<dbReference type="InterPro" id="IPR013833">
    <property type="entry name" value="Cyt_c_oxidase_su3_a-hlx"/>
</dbReference>
<feature type="transmembrane region" description="Helical" evidence="9">
    <location>
        <begin position="282"/>
        <end position="300"/>
    </location>
</feature>
<comment type="similarity">
    <text evidence="2">Belongs to the cytochrome c oxidase subunit 3 family.</text>
</comment>
<dbReference type="PANTHER" id="PTHR11403">
    <property type="entry name" value="CYTOCHROME C OXIDASE SUBUNIT III"/>
    <property type="match status" value="1"/>
</dbReference>
<evidence type="ECO:0000256" key="1">
    <source>
        <dbReference type="ARBA" id="ARBA00004141"/>
    </source>
</evidence>
<keyword evidence="11" id="KW-0560">Oxidoreductase</keyword>
<feature type="domain" description="Heme-copper oxidase subunit III family profile" evidence="10">
    <location>
        <begin position="5"/>
        <end position="301"/>
    </location>
</feature>
<dbReference type="Pfam" id="PF00510">
    <property type="entry name" value="COX3"/>
    <property type="match status" value="2"/>
</dbReference>
<evidence type="ECO:0000256" key="7">
    <source>
        <dbReference type="ARBA" id="ARBA00023136"/>
    </source>
</evidence>
<evidence type="ECO:0000256" key="6">
    <source>
        <dbReference type="ARBA" id="ARBA00022989"/>
    </source>
</evidence>
<dbReference type="GO" id="GO:0019646">
    <property type="term" value="P:aerobic electron transport chain"/>
    <property type="evidence" value="ECO:0007669"/>
    <property type="project" value="InterPro"/>
</dbReference>
<dbReference type="FunFam" id="1.20.120.80:FF:000003">
    <property type="entry name" value="Cytochrome c oxidase subunit 3"/>
    <property type="match status" value="1"/>
</dbReference>
<evidence type="ECO:0000256" key="8">
    <source>
        <dbReference type="ARBA" id="ARBA00031625"/>
    </source>
</evidence>
<dbReference type="Gene3D" id="1.10.287.70">
    <property type="match status" value="1"/>
</dbReference>
<dbReference type="InterPro" id="IPR024791">
    <property type="entry name" value="Cyt_c/ubiquinol_Oxase_su3"/>
</dbReference>
<dbReference type="GO" id="GO:0004129">
    <property type="term" value="F:cytochrome-c oxidase activity"/>
    <property type="evidence" value="ECO:0007669"/>
    <property type="project" value="UniProtKB-EC"/>
</dbReference>
<dbReference type="PROSITE" id="PS50253">
    <property type="entry name" value="COX3"/>
    <property type="match status" value="1"/>
</dbReference>
<evidence type="ECO:0000256" key="4">
    <source>
        <dbReference type="ARBA" id="ARBA00022692"/>
    </source>
</evidence>
<dbReference type="AlphaFoldDB" id="A0A1J5RIJ3"/>
<sequence length="301" mass="33330">MATHSSNQYYVPHGSVYPVILSAGLLSLASGFVFSVATDKSKDLAYLQAPGKWMMYIGFGIILAMVFKWMGTIIAESITGKFTKWEDKSFRVGMIVFICSEVAFFAAFFAALFYMRIISVPDLAAFDPLYTPYKDFIGAWPSSGPGGVVLGTEYKPGVLHAMSAWGLPAINTALLLTSGATITWAHWALIKNNRKQLIIGMALTVALGIAFLVCQANEYHEAYTEMGLTLGSGAYGATFFMLTGFHGFHVTLGTIMLIVILLRCMKGHFTPEHHFGFEGVAWYWHFVDVVWLGLFIFVYWL</sequence>
<dbReference type="EMBL" id="MLJW01000170">
    <property type="protein sequence ID" value="OIQ95258.1"/>
    <property type="molecule type" value="Genomic_DNA"/>
</dbReference>
<feature type="transmembrane region" description="Helical" evidence="9">
    <location>
        <begin position="239"/>
        <end position="262"/>
    </location>
</feature>
<name>A0A1J5RIJ3_9ZZZZ</name>
<dbReference type="CDD" id="cd01665">
    <property type="entry name" value="Cyt_c_Oxidase_III"/>
    <property type="match status" value="1"/>
</dbReference>
<feature type="transmembrane region" description="Helical" evidence="9">
    <location>
        <begin position="16"/>
        <end position="37"/>
    </location>
</feature>
<evidence type="ECO:0000256" key="5">
    <source>
        <dbReference type="ARBA" id="ARBA00022967"/>
    </source>
</evidence>
<evidence type="ECO:0000313" key="11">
    <source>
        <dbReference type="EMBL" id="OIQ95258.1"/>
    </source>
</evidence>
<feature type="transmembrane region" description="Helical" evidence="9">
    <location>
        <begin position="197"/>
        <end position="219"/>
    </location>
</feature>
<keyword evidence="5" id="KW-1278">Translocase</keyword>
<keyword evidence="6 9" id="KW-1133">Transmembrane helix</keyword>
<reference evidence="11" key="1">
    <citation type="submission" date="2016-10" db="EMBL/GenBank/DDBJ databases">
        <title>Sequence of Gallionella enrichment culture.</title>
        <authorList>
            <person name="Poehlein A."/>
            <person name="Muehling M."/>
            <person name="Daniel R."/>
        </authorList>
    </citation>
    <scope>NUCLEOTIDE SEQUENCE</scope>
</reference>
<dbReference type="PANTHER" id="PTHR11403:SF7">
    <property type="entry name" value="CYTOCHROME C OXIDASE SUBUNIT 3"/>
    <property type="match status" value="1"/>
</dbReference>
<dbReference type="InterPro" id="IPR033945">
    <property type="entry name" value="Cyt_c_oxase_su3_dom"/>
</dbReference>
<dbReference type="GO" id="GO:0016020">
    <property type="term" value="C:membrane"/>
    <property type="evidence" value="ECO:0007669"/>
    <property type="project" value="UniProtKB-SubCell"/>
</dbReference>
<evidence type="ECO:0000256" key="9">
    <source>
        <dbReference type="SAM" id="Phobius"/>
    </source>
</evidence>
<gene>
    <name evidence="11" type="primary">ctaE_8</name>
    <name evidence="11" type="ORF">GALL_227360</name>
</gene>
<keyword evidence="4 9" id="KW-0812">Transmembrane</keyword>
<comment type="subcellular location">
    <subcellularLocation>
        <location evidence="1">Membrane</location>
        <topology evidence="1">Multi-pass membrane protein</topology>
    </subcellularLocation>
</comment>
<accession>A0A1J5RIJ3</accession>